<dbReference type="InterPro" id="IPR011042">
    <property type="entry name" value="6-blade_b-propeller_TolB-like"/>
</dbReference>
<evidence type="ECO:0000256" key="1">
    <source>
        <dbReference type="SAM" id="Phobius"/>
    </source>
</evidence>
<dbReference type="Proteomes" id="UP000011988">
    <property type="component" value="Unassembled WGS sequence"/>
</dbReference>
<keyword evidence="1" id="KW-1133">Transmembrane helix</keyword>
<reference evidence="3 4" key="1">
    <citation type="submission" date="2013-01" db="EMBL/GenBank/DDBJ databases">
        <authorList>
            <person name="Harkins D.M."/>
            <person name="Durkin A.S."/>
            <person name="Brinkac L.M."/>
            <person name="Haft D.H."/>
            <person name="Selengut J.D."/>
            <person name="Sanka R."/>
            <person name="DePew J."/>
            <person name="Purushe J."/>
            <person name="Galloway R.L."/>
            <person name="Vinetz J.M."/>
            <person name="Sutton G.G."/>
            <person name="Nierman W.C."/>
            <person name="Fouts D.E."/>
        </authorList>
    </citation>
    <scope>NUCLEOTIDE SEQUENCE [LARGE SCALE GENOMIC DNA]</scope>
    <source>
        <strain evidence="3 4">79601</strain>
    </source>
</reference>
<dbReference type="AlphaFoldDB" id="M6CNV0"/>
<dbReference type="Pfam" id="PF07995">
    <property type="entry name" value="GSDH"/>
    <property type="match status" value="1"/>
</dbReference>
<proteinExistence type="predicted"/>
<dbReference type="InterPro" id="IPR011041">
    <property type="entry name" value="Quinoprot_gluc/sorb_DH_b-prop"/>
</dbReference>
<dbReference type="PANTHER" id="PTHR19328">
    <property type="entry name" value="HEDGEHOG-INTERACTING PROTEIN"/>
    <property type="match status" value="1"/>
</dbReference>
<dbReference type="SUPFAM" id="SSF50952">
    <property type="entry name" value="Soluble quinoprotein glucose dehydrogenase"/>
    <property type="match status" value="1"/>
</dbReference>
<comment type="caution">
    <text evidence="3">The sequence shown here is derived from an EMBL/GenBank/DDBJ whole genome shotgun (WGS) entry which is preliminary data.</text>
</comment>
<dbReference type="PATRIC" id="fig|1218565.3.peg.3011"/>
<accession>M6CNV0</accession>
<keyword evidence="1" id="KW-0812">Transmembrane</keyword>
<feature type="domain" description="Glucose/Sorbosone dehydrogenase" evidence="2">
    <location>
        <begin position="119"/>
        <end position="447"/>
    </location>
</feature>
<dbReference type="PANTHER" id="PTHR19328:SF75">
    <property type="entry name" value="ALDOSE SUGAR DEHYDROGENASE YLII"/>
    <property type="match status" value="1"/>
</dbReference>
<protein>
    <submittedName>
        <fullName evidence="3">Glucose/sorbosone dehydrogenase</fullName>
    </submittedName>
</protein>
<name>M6CNV0_9LEPT</name>
<dbReference type="Gene3D" id="2.120.10.30">
    <property type="entry name" value="TolB, C-terminal domain"/>
    <property type="match status" value="1"/>
</dbReference>
<dbReference type="EMBL" id="ANIK01000064">
    <property type="protein sequence ID" value="EMJ93632.1"/>
    <property type="molecule type" value="Genomic_DNA"/>
</dbReference>
<evidence type="ECO:0000313" key="4">
    <source>
        <dbReference type="Proteomes" id="UP000011988"/>
    </source>
</evidence>
<evidence type="ECO:0000259" key="2">
    <source>
        <dbReference type="Pfam" id="PF07995"/>
    </source>
</evidence>
<evidence type="ECO:0000313" key="3">
    <source>
        <dbReference type="EMBL" id="EMJ93632.1"/>
    </source>
</evidence>
<dbReference type="InterPro" id="IPR012938">
    <property type="entry name" value="Glc/Sorbosone_DH"/>
</dbReference>
<feature type="transmembrane region" description="Helical" evidence="1">
    <location>
        <begin position="64"/>
        <end position="84"/>
    </location>
</feature>
<organism evidence="3 4">
    <name type="scientific">Leptospira alstonii serovar Sichuan str. 79601</name>
    <dbReference type="NCBI Taxonomy" id="1218565"/>
    <lineage>
        <taxon>Bacteria</taxon>
        <taxon>Pseudomonadati</taxon>
        <taxon>Spirochaetota</taxon>
        <taxon>Spirochaetia</taxon>
        <taxon>Leptospirales</taxon>
        <taxon>Leptospiraceae</taxon>
        <taxon>Leptospira</taxon>
    </lineage>
</organism>
<keyword evidence="1" id="KW-0472">Membrane</keyword>
<dbReference type="RefSeq" id="WP_020774066.1">
    <property type="nucleotide sequence ID" value="NZ_ANIK01000064.1"/>
</dbReference>
<sequence>MIFSAQCLFPLDSQTVLCRYFRLVSSKWKSPRFLFRSFLEWKSFSFFFGFQNLSIGLIQSFRAGFSFTLVLIVLLLGLVCFHSIQSPLIAKTKKPPFKKNQTKKEIEAIPGYVQVAEGFQEPTDIQFFPGDSKRMIVLEKRGKLVEVDLTTGIKTLRADFTGQVETRSEEGLLGLAFSPEFSNDSKFFVHVIVKEGGKDYSKILEFEWKNNVVQKIEHAKKTLLKLEQPYSNHNGGQLAFGPDRKLYVGFGDGGGANDPYKNGQNPGTHLGKLLRIFPNPQSFGAPYKVPEDNPFLGRPGFLPEIWSYGLRNPWRFSFDTITGELYLADVGQNEFEEIDLIQKGGNYGWNIKEGFHCFKKNPVCGEVFLTDPIHEYSRDEGQSITGGYVYRGKELPKLVGSYVYGDFVAGKIWALRQKDGKKISNELLMRVPFQISTFGRDSRGEIYFADFGSGNIFHLAKKN</sequence>
<gene>
    <name evidence="3" type="ORF">LEP1GSC194_1762</name>
</gene>